<reference evidence="1" key="1">
    <citation type="submission" date="2018-04" db="EMBL/GenBank/DDBJ databases">
        <authorList>
            <person name="Go L.Y."/>
            <person name="Mitchell J.A."/>
        </authorList>
    </citation>
    <scope>NUCLEOTIDE SEQUENCE</scope>
    <source>
        <strain evidence="1">ARTV</strain>
    </source>
</reference>
<evidence type="ECO:0000313" key="1">
    <source>
        <dbReference type="EMBL" id="SSW94574.1"/>
    </source>
</evidence>
<dbReference type="EMBL" id="UFQR01000001">
    <property type="protein sequence ID" value="SSW94574.1"/>
    <property type="molecule type" value="Genomic_DNA"/>
</dbReference>
<name>A0A3B0MGM5_9GAMM</name>
<protein>
    <submittedName>
        <fullName evidence="1">Uncharacterized protein</fullName>
    </submittedName>
</protein>
<accession>A0A3B0MGM5</accession>
<gene>
    <name evidence="1" type="ORF">ARTV_0093</name>
</gene>
<dbReference type="AlphaFoldDB" id="A0A3B0MGM5"/>
<sequence length="47" mass="5241">MPLSEELGLTNQEVSAVKLYTSYSYKLINQYARGSLDSAEGKELKNT</sequence>
<proteinExistence type="predicted"/>
<organism evidence="1">
    <name type="scientific">Arsenophonus endosymbiont of Trialeurodes vaporariorum</name>
    <dbReference type="NCBI Taxonomy" id="235567"/>
    <lineage>
        <taxon>Bacteria</taxon>
        <taxon>Pseudomonadati</taxon>
        <taxon>Pseudomonadota</taxon>
        <taxon>Gammaproteobacteria</taxon>
        <taxon>Enterobacterales</taxon>
        <taxon>Morganellaceae</taxon>
        <taxon>Arsenophonus</taxon>
    </lineage>
</organism>